<accession>A0ABS6PEM9</accession>
<dbReference type="Proteomes" id="UP000765224">
    <property type="component" value="Unassembled WGS sequence"/>
</dbReference>
<comment type="caution">
    <text evidence="1">The sequence shown here is derived from an EMBL/GenBank/DDBJ whole genome shotgun (WGS) entry which is preliminary data.</text>
</comment>
<protein>
    <recommendedName>
        <fullName evidence="3">Holin</fullName>
    </recommendedName>
</protein>
<organism evidence="1 2">
    <name type="scientific">Pseudomonas ekonensis</name>
    <dbReference type="NCBI Taxonomy" id="2842353"/>
    <lineage>
        <taxon>Bacteria</taxon>
        <taxon>Pseudomonadati</taxon>
        <taxon>Pseudomonadota</taxon>
        <taxon>Gammaproteobacteria</taxon>
        <taxon>Pseudomonadales</taxon>
        <taxon>Pseudomonadaceae</taxon>
        <taxon>Pseudomonas</taxon>
    </lineage>
</organism>
<dbReference type="RefSeq" id="WP_217892558.1">
    <property type="nucleotide sequence ID" value="NZ_JAHSTS010000002.1"/>
</dbReference>
<keyword evidence="2" id="KW-1185">Reference proteome</keyword>
<evidence type="ECO:0000313" key="2">
    <source>
        <dbReference type="Proteomes" id="UP000765224"/>
    </source>
</evidence>
<proteinExistence type="predicted"/>
<name>A0ABS6PEM9_9PSED</name>
<evidence type="ECO:0000313" key="1">
    <source>
        <dbReference type="EMBL" id="MBV4458933.1"/>
    </source>
</evidence>
<gene>
    <name evidence="1" type="ORF">KVG96_13310</name>
</gene>
<dbReference type="EMBL" id="JAHSTS010000002">
    <property type="protein sequence ID" value="MBV4458933.1"/>
    <property type="molecule type" value="Genomic_DNA"/>
</dbReference>
<evidence type="ECO:0008006" key="3">
    <source>
        <dbReference type="Google" id="ProtNLM"/>
    </source>
</evidence>
<sequence length="142" mass="14800">MDNTLISLIGFVLGMSIATERLVEIVKGFIPMLNQPSDDAKVEARRRSYLQILAVAGGVVTVLLSREAIPADIPFLRSDFGVVCLGLLASGGSGFWNTALTYATQAKELKKVAVKKAQEAPVIAPVAAVAAVVPVGPAGDPV</sequence>
<reference evidence="1 2" key="1">
    <citation type="submission" date="2021-06" db="EMBL/GenBank/DDBJ databases">
        <title>Updating the genus Pseudomonas: Description of 43 new species and partition of the Pseudomonas putida group.</title>
        <authorList>
            <person name="Girard L."/>
            <person name="Lood C."/>
            <person name="Vandamme P."/>
            <person name="Rokni-Zadeh H."/>
            <person name="Van Noort V."/>
            <person name="Hofte M."/>
            <person name="Lavigne R."/>
            <person name="De Mot R."/>
        </authorList>
    </citation>
    <scope>NUCLEOTIDE SEQUENCE [LARGE SCALE GENOMIC DNA]</scope>
    <source>
        <strain evidence="1 2">COR58</strain>
    </source>
</reference>